<organism evidence="1 2">
    <name type="scientific">Trichonephila clavipes</name>
    <name type="common">Golden silk orbweaver</name>
    <name type="synonym">Nephila clavipes</name>
    <dbReference type="NCBI Taxonomy" id="2585209"/>
    <lineage>
        <taxon>Eukaryota</taxon>
        <taxon>Metazoa</taxon>
        <taxon>Ecdysozoa</taxon>
        <taxon>Arthropoda</taxon>
        <taxon>Chelicerata</taxon>
        <taxon>Arachnida</taxon>
        <taxon>Araneae</taxon>
        <taxon>Araneomorphae</taxon>
        <taxon>Entelegynae</taxon>
        <taxon>Araneoidea</taxon>
        <taxon>Nephilidae</taxon>
        <taxon>Trichonephila</taxon>
    </lineage>
</organism>
<dbReference type="Proteomes" id="UP000887159">
    <property type="component" value="Unassembled WGS sequence"/>
</dbReference>
<evidence type="ECO:0000313" key="2">
    <source>
        <dbReference type="Proteomes" id="UP000887159"/>
    </source>
</evidence>
<dbReference type="AlphaFoldDB" id="A0A8X6SSJ0"/>
<reference evidence="1" key="1">
    <citation type="submission" date="2020-08" db="EMBL/GenBank/DDBJ databases">
        <title>Multicomponent nature underlies the extraordinary mechanical properties of spider dragline silk.</title>
        <authorList>
            <person name="Kono N."/>
            <person name="Nakamura H."/>
            <person name="Mori M."/>
            <person name="Yoshida Y."/>
            <person name="Ohtoshi R."/>
            <person name="Malay A.D."/>
            <person name="Moran D.A.P."/>
            <person name="Tomita M."/>
            <person name="Numata K."/>
            <person name="Arakawa K."/>
        </authorList>
    </citation>
    <scope>NUCLEOTIDE SEQUENCE</scope>
</reference>
<sequence length="78" mass="8663">MDVRKCLVPSRNGGTLNSRRAAIPLVRLLQGMSDGRFLPVPQGVLPQNWGGTELIRKFTCMLLKTTVNDRRKSSSLPL</sequence>
<keyword evidence="2" id="KW-1185">Reference proteome</keyword>
<dbReference type="EMBL" id="BMAU01021329">
    <property type="protein sequence ID" value="GFY14487.1"/>
    <property type="molecule type" value="Genomic_DNA"/>
</dbReference>
<accession>A0A8X6SSJ0</accession>
<evidence type="ECO:0000313" key="1">
    <source>
        <dbReference type="EMBL" id="GFY14487.1"/>
    </source>
</evidence>
<comment type="caution">
    <text evidence="1">The sequence shown here is derived from an EMBL/GenBank/DDBJ whole genome shotgun (WGS) entry which is preliminary data.</text>
</comment>
<gene>
    <name evidence="1" type="ORF">TNCV_1315411</name>
</gene>
<name>A0A8X6SSJ0_TRICX</name>
<protein>
    <submittedName>
        <fullName evidence="1">Uncharacterized protein</fullName>
    </submittedName>
</protein>
<proteinExistence type="predicted"/>